<reference evidence="2" key="2">
    <citation type="submission" date="2021-08" db="EMBL/GenBank/DDBJ databases">
        <authorList>
            <person name="Tani A."/>
            <person name="Ola A."/>
            <person name="Ogura Y."/>
            <person name="Katsura K."/>
            <person name="Hayashi T."/>
        </authorList>
    </citation>
    <scope>NUCLEOTIDE SEQUENCE</scope>
    <source>
        <strain evidence="2">KCTC 52305</strain>
    </source>
</reference>
<name>A0ABQ4QWC1_9HYPH</name>
<comment type="caution">
    <text evidence="2">The sequence shown here is derived from an EMBL/GenBank/DDBJ whole genome shotgun (WGS) entry which is preliminary data.</text>
</comment>
<dbReference type="InterPro" id="IPR039375">
    <property type="entry name" value="NodN-like"/>
</dbReference>
<reference evidence="2" key="1">
    <citation type="journal article" date="2021" name="Front. Microbiol.">
        <title>Comprehensive Comparative Genomics and Phenotyping of Methylobacterium Species.</title>
        <authorList>
            <person name="Alessa O."/>
            <person name="Ogura Y."/>
            <person name="Fujitani Y."/>
            <person name="Takami H."/>
            <person name="Hayashi T."/>
            <person name="Sahin N."/>
            <person name="Tani A."/>
        </authorList>
    </citation>
    <scope>NUCLEOTIDE SEQUENCE</scope>
    <source>
        <strain evidence="2">KCTC 52305</strain>
    </source>
</reference>
<proteinExistence type="predicted"/>
<gene>
    <name evidence="2" type="ORF">OPKNFCMD_1603</name>
</gene>
<dbReference type="Proteomes" id="UP001055167">
    <property type="component" value="Unassembled WGS sequence"/>
</dbReference>
<accession>A0ABQ4QWC1</accession>
<evidence type="ECO:0000313" key="3">
    <source>
        <dbReference type="Proteomes" id="UP001055167"/>
    </source>
</evidence>
<evidence type="ECO:0000259" key="1">
    <source>
        <dbReference type="Pfam" id="PF01575"/>
    </source>
</evidence>
<dbReference type="PANTHER" id="PTHR42993">
    <property type="entry name" value="MAOC-LIKE DEHYDRATASE DOMAIN-CONTAINING PROTEIN"/>
    <property type="match status" value="1"/>
</dbReference>
<dbReference type="PANTHER" id="PTHR42993:SF1">
    <property type="entry name" value="MAOC-LIKE DEHYDRATASE DOMAIN-CONTAINING PROTEIN"/>
    <property type="match status" value="1"/>
</dbReference>
<feature type="domain" description="MaoC-like" evidence="1">
    <location>
        <begin position="12"/>
        <end position="114"/>
    </location>
</feature>
<keyword evidence="3" id="KW-1185">Reference proteome</keyword>
<dbReference type="CDD" id="cd03450">
    <property type="entry name" value="NodN"/>
    <property type="match status" value="1"/>
</dbReference>
<organism evidence="2 3">
    <name type="scientific">Methylobacterium crusticola</name>
    <dbReference type="NCBI Taxonomy" id="1697972"/>
    <lineage>
        <taxon>Bacteria</taxon>
        <taxon>Pseudomonadati</taxon>
        <taxon>Pseudomonadota</taxon>
        <taxon>Alphaproteobacteria</taxon>
        <taxon>Hyphomicrobiales</taxon>
        <taxon>Methylobacteriaceae</taxon>
        <taxon>Methylobacterium</taxon>
    </lineage>
</organism>
<dbReference type="SUPFAM" id="SSF54637">
    <property type="entry name" value="Thioesterase/thiol ester dehydrase-isomerase"/>
    <property type="match status" value="1"/>
</dbReference>
<dbReference type="InterPro" id="IPR002539">
    <property type="entry name" value="MaoC-like_dom"/>
</dbReference>
<dbReference type="EMBL" id="BPQH01000004">
    <property type="protein sequence ID" value="GJD48877.1"/>
    <property type="molecule type" value="Genomic_DNA"/>
</dbReference>
<evidence type="ECO:0000313" key="2">
    <source>
        <dbReference type="EMBL" id="GJD48877.1"/>
    </source>
</evidence>
<dbReference type="InterPro" id="IPR029069">
    <property type="entry name" value="HotDog_dom_sf"/>
</dbReference>
<protein>
    <submittedName>
        <fullName evidence="2">Enoyl-CoA hydratase 1</fullName>
    </submittedName>
</protein>
<dbReference type="Gene3D" id="3.10.129.10">
    <property type="entry name" value="Hotdog Thioesterase"/>
    <property type="match status" value="1"/>
</dbReference>
<sequence>MMTFDGPEALKAALGQEIGVGDWITIDQATIDRFADATGDHQWIHVDAARAARDSPYGATVAHGYLTLSLVPRFIAGVRQVDGLRLSLNYGLDRVRFPAPVLVGSRLRGRVRLAAALDVPPRGLRVTYGVTVEVEGKDRPACLADAVVLHHW</sequence>
<dbReference type="Pfam" id="PF01575">
    <property type="entry name" value="MaoC_dehydratas"/>
    <property type="match status" value="1"/>
</dbReference>
<dbReference type="RefSeq" id="WP_128560082.1">
    <property type="nucleotide sequence ID" value="NZ_BPQH01000004.1"/>
</dbReference>